<dbReference type="Gene3D" id="3.40.220.10">
    <property type="entry name" value="Leucine Aminopeptidase, subunit E, domain 1"/>
    <property type="match status" value="2"/>
</dbReference>
<evidence type="ECO:0000313" key="3">
    <source>
        <dbReference type="EMBL" id="KAF2866630.1"/>
    </source>
</evidence>
<dbReference type="InterPro" id="IPR056223">
    <property type="entry name" value="PH_24"/>
</dbReference>
<dbReference type="InterPro" id="IPR002589">
    <property type="entry name" value="Macro_dom"/>
</dbReference>
<sequence length="1632" mass="182142">MATIRLGAASDIRAFQSLVTALASTSPAFTNLLDGEALEDEFGRFRVWSGNLGALQKGHSSLDYRLRDSPLLSSNTLKLLQELHENLSEANAILSGSRLPYEQQPKPNDTEAEDDDDFFSDDEDDDSETAPKTELESRFHEIVDIIDNLYKLSVRIRTPTIRSRSLRAASYQPKDPDTGVDLLDQYATLDFQHTKELVHHLRSPHVAQVIDEDDVLISRLGRAITLRRRQFKYWKRHRDKLGLSTVPDDFALEAHPATPRPELPYRHDNLELPIANPNLLEIKDAASERTGKTLLSGTEVTQHHQSLDDIVDSKSVTSYATTVRDLTGRGIDLPNPPKGASGDKDFECPYCFIICPGRYGQGRSWRTHLLQDLQPYLCTYADCKSPDLLFRSRREWSEHESSHRKAWRCPEHPNAVFRSQSGLENHLLREHEDSFQDHQLQSIVKVGETSTVDLRETCPICYAPANMEGLGGFQNHIAHHLERIAAFALPGNTDDDSDAGSSAASRGRGTNTGSQDLSEVSLQSEGLYEEAGGIDSTLFNYTIAASSQEKSASGVDSSKLPGQDLLFAEALGNLPDSTQERLEVLLTTDEFDEASSEVQEDLGEKNVPSKTEVPLPHDGKQNDESRLPILSISDIPTLRLLYKSRKLLQRDQSYAPNDAHNQVVSFCYYDLTRLKVDAIVNSANRAMNVDESESETTLNYHVHDAAGPALKRELETMGRVENGQVVLTFGHELPAQYIIHAASPNYRPEGMGKFNLLTECYRAALKMAMSRGFKTIAFPCISAGFSGFPPRVAARVALQEVRDFLDVSTSYKFERVVFCVYNEQDEKAYKDFLPVFFPPTHGNLENALPAEASQGHRLLAAQLRDIHNQTQVLATDLVTFSANMAGFPRGVLGKLSSILTVLCSVENQLLAPVGLKGSITHLNRHITSDVNLICGTLQTMCGSVEEVVEMGKYRTSLAQSSSETVWDDFELHMKSSQGMDLMMLLEICHDFIQNLHDILARSGSEPSEMSAMRRKLTIYRQKLTGTGDDHNRGHFEEILYSREFQREATTPNRKDIIQLHQIPSISSLYKLGELDQKPTYAIPSSQINHMVCLLRDDITNLQVDVICNSTDVSFSGSGTLDRTIFIKGGPSMQHDCESFGTCNEGDVKQTAGYLLPAKYVLHTIPPDSYRKSTKDILRKLYREVLYTASSLKARSIALPAIGTGMLNYPMRDGAALAMEEVKRFLESAEPNNTLQKIIFCVFSSNGEFVYKSLLPVYFPPLDMDANKALPFTTTLESPDPNKSTDDKEPRRRTLFSSVGEAFRNVRSGKQPVEQTFRSLNNAEEHTLISFETHVRDCPTCSNGATLSAESRTLCESGCSLAQLVLRYLSMETTGTVYSTNLQGGERVEVELPSDFPFSKLLLSSVAHSLQDNPFASLDQIYPGDKNQSQPSPGDNAEITVPTVQDLERATAKIRTWDEHTKKWELMWPDECSILMRDGKLEAYRPGEELQGSPIVSLWLPPYSGSELRKGTLKTSWAIQIKDWIDEPKILPGLPEVHTKYGILLETKTEGEITSLQDKLSRMTAGENFDFVDALHGDDVWGKTEEEKKGDQSRVKEHEEVRNKKGMDLPTKEASGDDYDEPTVVAGLGEVDR</sequence>
<feature type="region of interest" description="Disordered" evidence="1">
    <location>
        <begin position="1417"/>
        <end position="1436"/>
    </location>
</feature>
<feature type="domain" description="Macro" evidence="2">
    <location>
        <begin position="651"/>
        <end position="837"/>
    </location>
</feature>
<feature type="region of interest" description="Disordered" evidence="1">
    <location>
        <begin position="492"/>
        <end position="520"/>
    </location>
</feature>
<dbReference type="SMART" id="SM00506">
    <property type="entry name" value="A1pp"/>
    <property type="match status" value="2"/>
</dbReference>
<feature type="domain" description="Macro" evidence="2">
    <location>
        <begin position="1078"/>
        <end position="1258"/>
    </location>
</feature>
<feature type="compositionally biased region" description="Basic and acidic residues" evidence="1">
    <location>
        <begin position="1582"/>
        <end position="1614"/>
    </location>
</feature>
<dbReference type="Pfam" id="PF26082">
    <property type="entry name" value="zf-C2H2_AcuF"/>
    <property type="match status" value="1"/>
</dbReference>
<dbReference type="InterPro" id="IPR058925">
    <property type="entry name" value="zf-C2H2_AcuF"/>
</dbReference>
<dbReference type="Proteomes" id="UP000481861">
    <property type="component" value="Unassembled WGS sequence"/>
</dbReference>
<dbReference type="PANTHER" id="PTHR11106:SF27">
    <property type="entry name" value="MACRO DOMAIN-CONTAINING PROTEIN"/>
    <property type="match status" value="1"/>
</dbReference>
<protein>
    <recommendedName>
        <fullName evidence="2">Macro domain-containing protein</fullName>
    </recommendedName>
</protein>
<feature type="region of interest" description="Disordered" evidence="1">
    <location>
        <begin position="94"/>
        <end position="134"/>
    </location>
</feature>
<feature type="compositionally biased region" description="Low complexity" evidence="1">
    <location>
        <begin position="499"/>
        <end position="509"/>
    </location>
</feature>
<feature type="region of interest" description="Disordered" evidence="1">
    <location>
        <begin position="594"/>
        <end position="624"/>
    </location>
</feature>
<gene>
    <name evidence="3" type="ORF">BDV95DRAFT_584351</name>
</gene>
<accession>A0A7C8I6T4</accession>
<dbReference type="Pfam" id="PF01661">
    <property type="entry name" value="Macro"/>
    <property type="match status" value="2"/>
</dbReference>
<dbReference type="SUPFAM" id="SSF52949">
    <property type="entry name" value="Macro domain-like"/>
    <property type="match status" value="2"/>
</dbReference>
<comment type="caution">
    <text evidence="3">The sequence shown here is derived from an EMBL/GenBank/DDBJ whole genome shotgun (WGS) entry which is preliminary data.</text>
</comment>
<proteinExistence type="predicted"/>
<feature type="region of interest" description="Disordered" evidence="1">
    <location>
        <begin position="1582"/>
        <end position="1632"/>
    </location>
</feature>
<dbReference type="PANTHER" id="PTHR11106">
    <property type="entry name" value="GANGLIOSIDE INDUCED DIFFERENTIATION ASSOCIATED PROTEIN 2-RELATED"/>
    <property type="match status" value="1"/>
</dbReference>
<organism evidence="3 4">
    <name type="scientific">Massariosphaeria phaeospora</name>
    <dbReference type="NCBI Taxonomy" id="100035"/>
    <lineage>
        <taxon>Eukaryota</taxon>
        <taxon>Fungi</taxon>
        <taxon>Dikarya</taxon>
        <taxon>Ascomycota</taxon>
        <taxon>Pezizomycotina</taxon>
        <taxon>Dothideomycetes</taxon>
        <taxon>Pleosporomycetidae</taxon>
        <taxon>Pleosporales</taxon>
        <taxon>Pleosporales incertae sedis</taxon>
        <taxon>Massariosphaeria</taxon>
    </lineage>
</organism>
<feature type="compositionally biased region" description="Basic and acidic residues" evidence="1">
    <location>
        <begin position="615"/>
        <end position="624"/>
    </location>
</feature>
<keyword evidence="4" id="KW-1185">Reference proteome</keyword>
<reference evidence="3 4" key="1">
    <citation type="submission" date="2020-01" db="EMBL/GenBank/DDBJ databases">
        <authorList>
            <consortium name="DOE Joint Genome Institute"/>
            <person name="Haridas S."/>
            <person name="Albert R."/>
            <person name="Binder M."/>
            <person name="Bloem J."/>
            <person name="Labutti K."/>
            <person name="Salamov A."/>
            <person name="Andreopoulos B."/>
            <person name="Baker S.E."/>
            <person name="Barry K."/>
            <person name="Bills G."/>
            <person name="Bluhm B.H."/>
            <person name="Cannon C."/>
            <person name="Castanera R."/>
            <person name="Culley D.E."/>
            <person name="Daum C."/>
            <person name="Ezra D."/>
            <person name="Gonzalez J.B."/>
            <person name="Henrissat B."/>
            <person name="Kuo A."/>
            <person name="Liang C."/>
            <person name="Lipzen A."/>
            <person name="Lutzoni F."/>
            <person name="Magnuson J."/>
            <person name="Mondo S."/>
            <person name="Nolan M."/>
            <person name="Ohm R."/>
            <person name="Pangilinan J."/>
            <person name="Park H.-J.H."/>
            <person name="Ramirez L."/>
            <person name="Alfaro M."/>
            <person name="Sun H."/>
            <person name="Tritt A."/>
            <person name="Yoshinaga Y."/>
            <person name="Zwiers L.-H.L."/>
            <person name="Turgeon B.G."/>
            <person name="Goodwin S.B."/>
            <person name="Spatafora J.W."/>
            <person name="Crous P.W."/>
            <person name="Grigoriev I.V."/>
        </authorList>
    </citation>
    <scope>NUCLEOTIDE SEQUENCE [LARGE SCALE GENOMIC DNA]</scope>
    <source>
        <strain evidence="3 4">CBS 611.86</strain>
    </source>
</reference>
<dbReference type="InterPro" id="IPR043472">
    <property type="entry name" value="Macro_dom-like"/>
</dbReference>
<evidence type="ECO:0000259" key="2">
    <source>
        <dbReference type="PROSITE" id="PS51154"/>
    </source>
</evidence>
<dbReference type="Pfam" id="PF24345">
    <property type="entry name" value="PH_24"/>
    <property type="match status" value="1"/>
</dbReference>
<feature type="region of interest" description="Disordered" evidence="1">
    <location>
        <begin position="1271"/>
        <end position="1291"/>
    </location>
</feature>
<evidence type="ECO:0000256" key="1">
    <source>
        <dbReference type="SAM" id="MobiDB-lite"/>
    </source>
</evidence>
<dbReference type="EMBL" id="JAADJZ010000027">
    <property type="protein sequence ID" value="KAF2866630.1"/>
    <property type="molecule type" value="Genomic_DNA"/>
</dbReference>
<evidence type="ECO:0000313" key="4">
    <source>
        <dbReference type="Proteomes" id="UP000481861"/>
    </source>
</evidence>
<dbReference type="OrthoDB" id="6133115at2759"/>
<feature type="compositionally biased region" description="Basic and acidic residues" evidence="1">
    <location>
        <begin position="1282"/>
        <end position="1291"/>
    </location>
</feature>
<name>A0A7C8I6T4_9PLEO</name>
<dbReference type="PROSITE" id="PS51154">
    <property type="entry name" value="MACRO"/>
    <property type="match status" value="2"/>
</dbReference>
<feature type="compositionally biased region" description="Acidic residues" evidence="1">
    <location>
        <begin position="110"/>
        <end position="128"/>
    </location>
</feature>
<feature type="compositionally biased region" description="Polar residues" evidence="1">
    <location>
        <begin position="511"/>
        <end position="520"/>
    </location>
</feature>